<evidence type="ECO:0000259" key="6">
    <source>
        <dbReference type="Pfam" id="PF00675"/>
    </source>
</evidence>
<evidence type="ECO:0000313" key="8">
    <source>
        <dbReference type="EMBL" id="ABL98932.1"/>
    </source>
</evidence>
<dbReference type="Pfam" id="PF00675">
    <property type="entry name" value="Peptidase_M16"/>
    <property type="match status" value="1"/>
</dbReference>
<feature type="domain" description="Peptidase M16 C-terminal" evidence="7">
    <location>
        <begin position="200"/>
        <end position="311"/>
    </location>
</feature>
<evidence type="ECO:0000259" key="7">
    <source>
        <dbReference type="Pfam" id="PF05193"/>
    </source>
</evidence>
<dbReference type="InterPro" id="IPR011765">
    <property type="entry name" value="Pept_M16_N"/>
</dbReference>
<dbReference type="HOGENOM" id="CLU_009902_1_1_6"/>
<dbReference type="GO" id="GO:0006508">
    <property type="term" value="P:proteolysis"/>
    <property type="evidence" value="ECO:0007669"/>
    <property type="project" value="UniProtKB-KW"/>
</dbReference>
<evidence type="ECO:0000256" key="1">
    <source>
        <dbReference type="ARBA" id="ARBA00007261"/>
    </source>
</evidence>
<dbReference type="Proteomes" id="UP000009175">
    <property type="component" value="Chromosome"/>
</dbReference>
<dbReference type="PANTHER" id="PTHR43690">
    <property type="entry name" value="NARDILYSIN"/>
    <property type="match status" value="1"/>
</dbReference>
<evidence type="ECO:0000256" key="2">
    <source>
        <dbReference type="ARBA" id="ARBA00022670"/>
    </source>
</evidence>
<feature type="domain" description="Peptidase M16 N-terminal" evidence="6">
    <location>
        <begin position="54"/>
        <end position="166"/>
    </location>
</feature>
<sequence>MGLLAVLGLTMMTLAPLSECQFDDQPLRRLDDAVVTRQLDNGIRLFWLPKAGKQSITLASRFAVGSRHEALRQTGWAHLFEHLLFKGSRQAPGDGYSQLMNAMGASFNASTLFDDTRYYTRIPAQGLAFTLALERDRFEHPQFAVEAITNQQKTVLAEMAQTIDNQPYFRAAMTFLLSQATDTPYRHAIIGSRADILGADADSLRAFHRRFYRPSRLSMALIGALPGDVETQIRGQFGTWHEPAQPPETAGFNQAAVPDDAAKPDFTLRAPVHGEVIDERAPWPGLLMAWHTVGRSHRDAAAIKLLELRLFQRIASGLERAGISGKQSLLHYSLPLEMEHHGMTNLVLVPRANVSLDTLAAGIEKLIDQAAREPMKNTALCQLKQLWLADYQEQLSRDETLAQWLAASPATDNAQPLLSPWIRIRDVSEDDLMRVAQRYFAGHSVRLDLKPAWHTRLGKGLLEWLPESWAEGLEELAL</sequence>
<dbReference type="PANTHER" id="PTHR43690:SF17">
    <property type="entry name" value="PROTEIN YHJJ"/>
    <property type="match status" value="1"/>
</dbReference>
<dbReference type="STRING" id="326297.Sama_0724"/>
<evidence type="ECO:0000256" key="5">
    <source>
        <dbReference type="ARBA" id="ARBA00023049"/>
    </source>
</evidence>
<dbReference type="Gene3D" id="3.30.830.10">
    <property type="entry name" value="Metalloenzyme, LuxS/M16 peptidase-like"/>
    <property type="match status" value="2"/>
</dbReference>
<keyword evidence="4" id="KW-0862">Zinc</keyword>
<keyword evidence="5" id="KW-0482">Metalloprotease</keyword>
<dbReference type="eggNOG" id="COG0612">
    <property type="taxonomic scope" value="Bacteria"/>
</dbReference>
<dbReference type="RefSeq" id="WP_011758842.1">
    <property type="nucleotide sequence ID" value="NC_008700.1"/>
</dbReference>
<name>A1S3H6_SHEAM</name>
<dbReference type="AlphaFoldDB" id="A1S3H6"/>
<dbReference type="InterPro" id="IPR011249">
    <property type="entry name" value="Metalloenz_LuxS/M16"/>
</dbReference>
<dbReference type="InterPro" id="IPR007863">
    <property type="entry name" value="Peptidase_M16_C"/>
</dbReference>
<dbReference type="SUPFAM" id="SSF63411">
    <property type="entry name" value="LuxS/MPP-like metallohydrolase"/>
    <property type="match status" value="2"/>
</dbReference>
<dbReference type="KEGG" id="saz:Sama_0724"/>
<dbReference type="OrthoDB" id="9811314at2"/>
<accession>A1S3H6</accession>
<keyword evidence="2" id="KW-0645">Protease</keyword>
<keyword evidence="3" id="KW-0378">Hydrolase</keyword>
<dbReference type="GO" id="GO:0046872">
    <property type="term" value="F:metal ion binding"/>
    <property type="evidence" value="ECO:0007669"/>
    <property type="project" value="InterPro"/>
</dbReference>
<comment type="similarity">
    <text evidence="1">Belongs to the peptidase M16 family.</text>
</comment>
<keyword evidence="9" id="KW-1185">Reference proteome</keyword>
<evidence type="ECO:0000256" key="4">
    <source>
        <dbReference type="ARBA" id="ARBA00022833"/>
    </source>
</evidence>
<protein>
    <submittedName>
        <fullName evidence="8">Zn-dependent peptidase-like protein</fullName>
    </submittedName>
</protein>
<evidence type="ECO:0000256" key="3">
    <source>
        <dbReference type="ARBA" id="ARBA00022801"/>
    </source>
</evidence>
<evidence type="ECO:0000313" key="9">
    <source>
        <dbReference type="Proteomes" id="UP000009175"/>
    </source>
</evidence>
<organism evidence="8 9">
    <name type="scientific">Shewanella amazonensis (strain ATCC BAA-1098 / SB2B)</name>
    <dbReference type="NCBI Taxonomy" id="326297"/>
    <lineage>
        <taxon>Bacteria</taxon>
        <taxon>Pseudomonadati</taxon>
        <taxon>Pseudomonadota</taxon>
        <taxon>Gammaproteobacteria</taxon>
        <taxon>Alteromonadales</taxon>
        <taxon>Shewanellaceae</taxon>
        <taxon>Shewanella</taxon>
    </lineage>
</organism>
<dbReference type="GO" id="GO:0008237">
    <property type="term" value="F:metallopeptidase activity"/>
    <property type="evidence" value="ECO:0007669"/>
    <property type="project" value="UniProtKB-KW"/>
</dbReference>
<gene>
    <name evidence="8" type="ordered locus">Sama_0724</name>
</gene>
<proteinExistence type="inferred from homology"/>
<dbReference type="EMBL" id="CP000507">
    <property type="protein sequence ID" value="ABL98932.1"/>
    <property type="molecule type" value="Genomic_DNA"/>
</dbReference>
<dbReference type="Pfam" id="PF05193">
    <property type="entry name" value="Peptidase_M16_C"/>
    <property type="match status" value="1"/>
</dbReference>
<dbReference type="InterPro" id="IPR050626">
    <property type="entry name" value="Peptidase_M16"/>
</dbReference>
<reference evidence="8 9" key="1">
    <citation type="submission" date="2006-12" db="EMBL/GenBank/DDBJ databases">
        <title>Complete sequence of Shewanella amazonensis SB2B.</title>
        <authorList>
            <consortium name="US DOE Joint Genome Institute"/>
            <person name="Copeland A."/>
            <person name="Lucas S."/>
            <person name="Lapidus A."/>
            <person name="Barry K."/>
            <person name="Detter J.C."/>
            <person name="Glavina del Rio T."/>
            <person name="Hammon N."/>
            <person name="Israni S."/>
            <person name="Dalin E."/>
            <person name="Tice H."/>
            <person name="Pitluck S."/>
            <person name="Munk A.C."/>
            <person name="Brettin T."/>
            <person name="Bruce D."/>
            <person name="Han C."/>
            <person name="Tapia R."/>
            <person name="Gilna P."/>
            <person name="Schmutz J."/>
            <person name="Larimer F."/>
            <person name="Land M."/>
            <person name="Hauser L."/>
            <person name="Kyrpides N."/>
            <person name="Mikhailova N."/>
            <person name="Fredrickson J."/>
            <person name="Richardson P."/>
        </authorList>
    </citation>
    <scope>NUCLEOTIDE SEQUENCE [LARGE SCALE GENOMIC DNA]</scope>
    <source>
        <strain evidence="9">ATCC BAA-1098 / SB2B</strain>
    </source>
</reference>